<keyword evidence="4" id="KW-0808">Transferase</keyword>
<dbReference type="InterPro" id="IPR038731">
    <property type="entry name" value="RgtA/B/C-like"/>
</dbReference>
<feature type="transmembrane region" description="Helical" evidence="8">
    <location>
        <begin position="211"/>
        <end position="229"/>
    </location>
</feature>
<reference evidence="10" key="1">
    <citation type="submission" date="2016-09" db="EMBL/GenBank/DDBJ databases">
        <title>Genome sequence of Chlorobaculum limnaeum.</title>
        <authorList>
            <person name="Liu Z."/>
            <person name="Tank M."/>
            <person name="Bryant D.A."/>
        </authorList>
    </citation>
    <scope>NUCLEOTIDE SEQUENCE [LARGE SCALE GENOMIC DNA]</scope>
    <source>
        <strain evidence="10">DSM 1677</strain>
    </source>
</reference>
<dbReference type="KEGG" id="clz:BIU88_01795"/>
<keyword evidence="3" id="KW-0328">Glycosyltransferase</keyword>
<evidence type="ECO:0000256" key="8">
    <source>
        <dbReference type="SAM" id="Phobius"/>
    </source>
</evidence>
<evidence type="ECO:0000256" key="4">
    <source>
        <dbReference type="ARBA" id="ARBA00022679"/>
    </source>
</evidence>
<gene>
    <name evidence="10" type="ORF">BIU88_01795</name>
</gene>
<dbReference type="PANTHER" id="PTHR33908:SF3">
    <property type="entry name" value="UNDECAPRENYL PHOSPHATE-ALPHA-4-AMINO-4-DEOXY-L-ARABINOSE ARABINOSYL TRANSFERASE"/>
    <property type="match status" value="1"/>
</dbReference>
<dbReference type="OrthoDB" id="9792789at2"/>
<feature type="transmembrane region" description="Helical" evidence="8">
    <location>
        <begin position="417"/>
        <end position="437"/>
    </location>
</feature>
<dbReference type="InterPro" id="IPR050297">
    <property type="entry name" value="LipidA_mod_glycosyltrf_83"/>
</dbReference>
<feature type="transmembrane region" description="Helical" evidence="8">
    <location>
        <begin position="166"/>
        <end position="199"/>
    </location>
</feature>
<keyword evidence="5 8" id="KW-0812">Transmembrane</keyword>
<feature type="domain" description="Glycosyltransferase RgtA/B/C/D-like" evidence="9">
    <location>
        <begin position="67"/>
        <end position="227"/>
    </location>
</feature>
<keyword evidence="2" id="KW-1003">Cell membrane</keyword>
<feature type="transmembrane region" description="Helical" evidence="8">
    <location>
        <begin position="391"/>
        <end position="410"/>
    </location>
</feature>
<comment type="subcellular location">
    <subcellularLocation>
        <location evidence="1">Cell membrane</location>
        <topology evidence="1">Multi-pass membrane protein</topology>
    </subcellularLocation>
</comment>
<feature type="transmembrane region" description="Helical" evidence="8">
    <location>
        <begin position="12"/>
        <end position="35"/>
    </location>
</feature>
<dbReference type="RefSeq" id="WP_069808716.1">
    <property type="nucleotide sequence ID" value="NZ_CP017305.1"/>
</dbReference>
<evidence type="ECO:0000256" key="6">
    <source>
        <dbReference type="ARBA" id="ARBA00022989"/>
    </source>
</evidence>
<evidence type="ECO:0000259" key="9">
    <source>
        <dbReference type="Pfam" id="PF13231"/>
    </source>
</evidence>
<dbReference type="AlphaFoldDB" id="A0A1D8D570"/>
<evidence type="ECO:0000313" key="10">
    <source>
        <dbReference type="EMBL" id="AOS82988.1"/>
    </source>
</evidence>
<dbReference type="EMBL" id="CP017305">
    <property type="protein sequence ID" value="AOS82988.1"/>
    <property type="molecule type" value="Genomic_DNA"/>
</dbReference>
<feature type="transmembrane region" description="Helical" evidence="8">
    <location>
        <begin position="121"/>
        <end position="154"/>
    </location>
</feature>
<feature type="transmembrane region" description="Helical" evidence="8">
    <location>
        <begin position="88"/>
        <end position="109"/>
    </location>
</feature>
<evidence type="ECO:0000256" key="3">
    <source>
        <dbReference type="ARBA" id="ARBA00022676"/>
    </source>
</evidence>
<dbReference type="PANTHER" id="PTHR33908">
    <property type="entry name" value="MANNOSYLTRANSFERASE YKCB-RELATED"/>
    <property type="match status" value="1"/>
</dbReference>
<dbReference type="GO" id="GO:0010041">
    <property type="term" value="P:response to iron(III) ion"/>
    <property type="evidence" value="ECO:0007669"/>
    <property type="project" value="TreeGrafter"/>
</dbReference>
<feature type="transmembrane region" description="Helical" evidence="8">
    <location>
        <begin position="320"/>
        <end position="336"/>
    </location>
</feature>
<keyword evidence="11" id="KW-1185">Reference proteome</keyword>
<dbReference type="GO" id="GO:0005886">
    <property type="term" value="C:plasma membrane"/>
    <property type="evidence" value="ECO:0007669"/>
    <property type="project" value="UniProtKB-SubCell"/>
</dbReference>
<feature type="transmembrane region" description="Helical" evidence="8">
    <location>
        <begin position="295"/>
        <end position="314"/>
    </location>
</feature>
<sequence>MKLQPYKPGRNLLLAGLALLVFLSFFAGIGSGPLFDVDEGAFSEATREMFVSKNYLTTYLNGQLRFDKPILVYWLQLLSVKSFGINEFAFRLPSSIAAALWAGAIFLFVRRERNETEAIFATALMALSLQVSIIAKAAIADAVLNLCLAVTLTALFTHWRTRRRSWIYVAFAAMGFGMLDKGPVAILIPVAVSFLFFLAQKELKAWFRAMLNPKAIALFLAIALPWYVLEYREQGQAFIDGFFMKHNVNRFGGSMEGHSGSLLYYIPVVLIGLMPSTGLFFGLFTKLRERLSEPLWQFCLIWFAFVFLFFSLSGTKLPHYMIYGYTPLFILFGAELSKIERSWLLALWPAGLLLLLAALPLVLTQLMPSMENLFIQAQLQGFLAEMAANRFSLLMLAAAALCLLLQFLPLLTPRLRFIIGGALLTFSFNFVAMPMAARVMQQPVKEVAQLARREGLEIVMWKVYYPSFFVYSGSFAERRKPEPGDVVLTSIDRLEKLGPVERLYGKHGIMLVRMPSQPTTR</sequence>
<accession>A0A1D8D570</accession>
<protein>
    <submittedName>
        <fullName evidence="10">Phospholipid carrier-dependent glycosyltransferase</fullName>
    </submittedName>
</protein>
<evidence type="ECO:0000256" key="2">
    <source>
        <dbReference type="ARBA" id="ARBA00022475"/>
    </source>
</evidence>
<feature type="transmembrane region" description="Helical" evidence="8">
    <location>
        <begin position="343"/>
        <end position="363"/>
    </location>
</feature>
<evidence type="ECO:0000256" key="5">
    <source>
        <dbReference type="ARBA" id="ARBA00022692"/>
    </source>
</evidence>
<keyword evidence="6 8" id="KW-1133">Transmembrane helix</keyword>
<evidence type="ECO:0000256" key="1">
    <source>
        <dbReference type="ARBA" id="ARBA00004651"/>
    </source>
</evidence>
<name>A0A1D8D570_CHLLM</name>
<dbReference type="GO" id="GO:0009103">
    <property type="term" value="P:lipopolysaccharide biosynthetic process"/>
    <property type="evidence" value="ECO:0007669"/>
    <property type="project" value="UniProtKB-ARBA"/>
</dbReference>
<keyword evidence="7 8" id="KW-0472">Membrane</keyword>
<dbReference type="Pfam" id="PF13231">
    <property type="entry name" value="PMT_2"/>
    <property type="match status" value="1"/>
</dbReference>
<dbReference type="GO" id="GO:0016763">
    <property type="term" value="F:pentosyltransferase activity"/>
    <property type="evidence" value="ECO:0007669"/>
    <property type="project" value="TreeGrafter"/>
</dbReference>
<proteinExistence type="predicted"/>
<evidence type="ECO:0000256" key="7">
    <source>
        <dbReference type="ARBA" id="ARBA00023136"/>
    </source>
</evidence>
<dbReference type="Proteomes" id="UP000095185">
    <property type="component" value="Chromosome"/>
</dbReference>
<feature type="transmembrane region" description="Helical" evidence="8">
    <location>
        <begin position="262"/>
        <end position="283"/>
    </location>
</feature>
<dbReference type="STRING" id="274537.BIU88_01795"/>
<evidence type="ECO:0000313" key="11">
    <source>
        <dbReference type="Proteomes" id="UP000095185"/>
    </source>
</evidence>
<organism evidence="10 11">
    <name type="scientific">Chlorobaculum limnaeum</name>
    <dbReference type="NCBI Taxonomy" id="274537"/>
    <lineage>
        <taxon>Bacteria</taxon>
        <taxon>Pseudomonadati</taxon>
        <taxon>Chlorobiota</taxon>
        <taxon>Chlorobiia</taxon>
        <taxon>Chlorobiales</taxon>
        <taxon>Chlorobiaceae</taxon>
        <taxon>Chlorobaculum</taxon>
    </lineage>
</organism>